<sequence length="632" mass="65525">MIRTSTALIAAALLAALLPLPAASAAPAADDETAGRMMLVLDSSGSMKEKAAGGQTKIAAARQALAQVVKGLPAEQEVGLRVYGAKVFSASDKGACTDSQRVVDLDTANRDELTRAIKAYKPYGETPTGYALQQAGKDLGQDGRRTIVLVSDGESTCDPDPCVVAQDLAQDGIDLRIDVVGLDVSGKAREQLKCVARSGHGTYYDADSAAELTQSLTTTRIRASRPFDLTGTPVKGAPVATDAPTLETGAYLASFGTGDGLWYKVERTAANSTFHVGVTHRSAGTGNSGDKAYVGIYAGPDEDRCAYTTSFARGNIAYTAASSWRPSTNACNTAKTLWVNVKPVSTRRDLSADPVEIVVYEEPPLADPSGADLPPKPATPTWSTLTPASSPQVGVVPGTSISSAPVVSDGTYALDINPGETQVVAVPLDWGQNVQAQIDGKLTAAHHESTFDAPWVQVLGPVREAVDSDEYGTDTTPGDWTSRFSSLPDDLNTYRSGSQSYTVAYRNRAEAEAHLSGSGTAGLRYVQISYGADNEVPLTYSLTLRTNGTAGEGAPTYDEVPGLTAPTADSPLVTGTGAVGDAAKPASSSKAATKPAKDDEDGLPVVPIGLGVVGVGLLAGALVVLRRSRSAS</sequence>
<proteinExistence type="predicted"/>
<dbReference type="RefSeq" id="WP_153651771.1">
    <property type="nucleotide sequence ID" value="NZ_CP045737.1"/>
</dbReference>
<evidence type="ECO:0000259" key="4">
    <source>
        <dbReference type="PROSITE" id="PS50234"/>
    </source>
</evidence>
<gene>
    <name evidence="5" type="ORF">GEV26_03465</name>
</gene>
<dbReference type="SUPFAM" id="SSF53300">
    <property type="entry name" value="vWA-like"/>
    <property type="match status" value="1"/>
</dbReference>
<dbReference type="Proteomes" id="UP000392064">
    <property type="component" value="Chromosome"/>
</dbReference>
<dbReference type="SMART" id="SM00327">
    <property type="entry name" value="VWA"/>
    <property type="match status" value="1"/>
</dbReference>
<evidence type="ECO:0000256" key="1">
    <source>
        <dbReference type="SAM" id="MobiDB-lite"/>
    </source>
</evidence>
<dbReference type="InterPro" id="IPR002035">
    <property type="entry name" value="VWF_A"/>
</dbReference>
<organism evidence="5 6">
    <name type="scientific">Aeromicrobium yanjiei</name>
    <dbReference type="NCBI Taxonomy" id="2662028"/>
    <lineage>
        <taxon>Bacteria</taxon>
        <taxon>Bacillati</taxon>
        <taxon>Actinomycetota</taxon>
        <taxon>Actinomycetes</taxon>
        <taxon>Propionibacteriales</taxon>
        <taxon>Nocardioidaceae</taxon>
        <taxon>Aeromicrobium</taxon>
    </lineage>
</organism>
<name>A0A5Q2MKM9_9ACTN</name>
<keyword evidence="3" id="KW-0732">Signal</keyword>
<keyword evidence="2" id="KW-0812">Transmembrane</keyword>
<evidence type="ECO:0000313" key="6">
    <source>
        <dbReference type="Proteomes" id="UP000392064"/>
    </source>
</evidence>
<evidence type="ECO:0000313" key="5">
    <source>
        <dbReference type="EMBL" id="QGG40500.1"/>
    </source>
</evidence>
<keyword evidence="6" id="KW-1185">Reference proteome</keyword>
<reference evidence="5 6" key="1">
    <citation type="submission" date="2019-11" db="EMBL/GenBank/DDBJ databases">
        <authorList>
            <person name="Li J."/>
        </authorList>
    </citation>
    <scope>NUCLEOTIDE SEQUENCE [LARGE SCALE GENOMIC DNA]</scope>
    <source>
        <strain evidence="5 6">MF47</strain>
    </source>
</reference>
<evidence type="ECO:0000256" key="3">
    <source>
        <dbReference type="SAM" id="SignalP"/>
    </source>
</evidence>
<dbReference type="PROSITE" id="PS50234">
    <property type="entry name" value="VWFA"/>
    <property type="match status" value="1"/>
</dbReference>
<evidence type="ECO:0000256" key="2">
    <source>
        <dbReference type="SAM" id="Phobius"/>
    </source>
</evidence>
<dbReference type="AlphaFoldDB" id="A0A5Q2MKM9"/>
<feature type="signal peptide" evidence="3">
    <location>
        <begin position="1"/>
        <end position="25"/>
    </location>
</feature>
<keyword evidence="2" id="KW-1133">Transmembrane helix</keyword>
<dbReference type="Pfam" id="PF13519">
    <property type="entry name" value="VWA_2"/>
    <property type="match status" value="1"/>
</dbReference>
<dbReference type="Gene3D" id="3.40.50.410">
    <property type="entry name" value="von Willebrand factor, type A domain"/>
    <property type="match status" value="1"/>
</dbReference>
<accession>A0A5Q2MKM9</accession>
<feature type="domain" description="VWFA" evidence="4">
    <location>
        <begin position="36"/>
        <end position="221"/>
    </location>
</feature>
<feature type="chain" id="PRO_5024310727" evidence="3">
    <location>
        <begin position="26"/>
        <end position="632"/>
    </location>
</feature>
<feature type="transmembrane region" description="Helical" evidence="2">
    <location>
        <begin position="605"/>
        <end position="625"/>
    </location>
</feature>
<dbReference type="KEGG" id="aef:GEV26_03465"/>
<keyword evidence="2" id="KW-0472">Membrane</keyword>
<dbReference type="EMBL" id="CP045737">
    <property type="protein sequence ID" value="QGG40500.1"/>
    <property type="molecule type" value="Genomic_DNA"/>
</dbReference>
<feature type="compositionally biased region" description="Low complexity" evidence="1">
    <location>
        <begin position="581"/>
        <end position="594"/>
    </location>
</feature>
<dbReference type="InterPro" id="IPR036465">
    <property type="entry name" value="vWFA_dom_sf"/>
</dbReference>
<protein>
    <submittedName>
        <fullName evidence="5">VWA domain-containing protein</fullName>
    </submittedName>
</protein>
<feature type="region of interest" description="Disordered" evidence="1">
    <location>
        <begin position="574"/>
        <end position="601"/>
    </location>
</feature>